<evidence type="ECO:0000313" key="2">
    <source>
        <dbReference type="EMBL" id="GEU64431.1"/>
    </source>
</evidence>
<feature type="region of interest" description="Disordered" evidence="1">
    <location>
        <begin position="339"/>
        <end position="362"/>
    </location>
</feature>
<accession>A0A6L2LRK8</accession>
<comment type="caution">
    <text evidence="2">The sequence shown here is derived from an EMBL/GenBank/DDBJ whole genome shotgun (WGS) entry which is preliminary data.</text>
</comment>
<evidence type="ECO:0000256" key="1">
    <source>
        <dbReference type="SAM" id="MobiDB-lite"/>
    </source>
</evidence>
<feature type="region of interest" description="Disordered" evidence="1">
    <location>
        <begin position="504"/>
        <end position="538"/>
    </location>
</feature>
<reference evidence="2" key="1">
    <citation type="journal article" date="2019" name="Sci. Rep.">
        <title>Draft genome of Tanacetum cinerariifolium, the natural source of mosquito coil.</title>
        <authorList>
            <person name="Yamashiro T."/>
            <person name="Shiraishi A."/>
            <person name="Satake H."/>
            <person name="Nakayama K."/>
        </authorList>
    </citation>
    <scope>NUCLEOTIDE SEQUENCE</scope>
</reference>
<feature type="region of interest" description="Disordered" evidence="1">
    <location>
        <begin position="279"/>
        <end position="314"/>
    </location>
</feature>
<feature type="compositionally biased region" description="Low complexity" evidence="1">
    <location>
        <begin position="184"/>
        <end position="193"/>
    </location>
</feature>
<feature type="compositionally biased region" description="Basic and acidic residues" evidence="1">
    <location>
        <begin position="1"/>
        <end position="25"/>
    </location>
</feature>
<feature type="compositionally biased region" description="Low complexity" evidence="1">
    <location>
        <begin position="288"/>
        <end position="305"/>
    </location>
</feature>
<protein>
    <submittedName>
        <fullName evidence="2">Uncharacterized protein</fullName>
    </submittedName>
</protein>
<organism evidence="2">
    <name type="scientific">Tanacetum cinerariifolium</name>
    <name type="common">Dalmatian daisy</name>
    <name type="synonym">Chrysanthemum cinerariifolium</name>
    <dbReference type="NCBI Taxonomy" id="118510"/>
    <lineage>
        <taxon>Eukaryota</taxon>
        <taxon>Viridiplantae</taxon>
        <taxon>Streptophyta</taxon>
        <taxon>Embryophyta</taxon>
        <taxon>Tracheophyta</taxon>
        <taxon>Spermatophyta</taxon>
        <taxon>Magnoliopsida</taxon>
        <taxon>eudicotyledons</taxon>
        <taxon>Gunneridae</taxon>
        <taxon>Pentapetalae</taxon>
        <taxon>asterids</taxon>
        <taxon>campanulids</taxon>
        <taxon>Asterales</taxon>
        <taxon>Asteraceae</taxon>
        <taxon>Asteroideae</taxon>
        <taxon>Anthemideae</taxon>
        <taxon>Anthemidinae</taxon>
        <taxon>Tanacetum</taxon>
    </lineage>
</organism>
<proteinExistence type="predicted"/>
<gene>
    <name evidence="2" type="ORF">Tci_036409</name>
</gene>
<feature type="region of interest" description="Disordered" evidence="1">
    <location>
        <begin position="168"/>
        <end position="220"/>
    </location>
</feature>
<dbReference type="AlphaFoldDB" id="A0A6L2LRK8"/>
<feature type="region of interest" description="Disordered" evidence="1">
    <location>
        <begin position="1"/>
        <end position="45"/>
    </location>
</feature>
<feature type="compositionally biased region" description="Polar residues" evidence="1">
    <location>
        <begin position="348"/>
        <end position="361"/>
    </location>
</feature>
<name>A0A6L2LRK8_TANCI</name>
<feature type="compositionally biased region" description="Polar residues" evidence="1">
    <location>
        <begin position="209"/>
        <end position="220"/>
    </location>
</feature>
<sequence>MILDEMIKSKDNDKGSRSKIAKHEGTSLQRRQRQRSQELNDKSNLNELTKECHNELTSGDIDDEEVSSNKNEVTKVKALMALTNEERVSVGRESAKNGDWTKISMKKNLVQELNKGKEQLLVLNQAKLDLLTMQHVNTEILLENQNLTLELKELTSIRETWLNSSNKVNQPGIRKSSANNSNMSITSSKIPKSSKTEDFILPNHDTGEVPSNESQRNTIDPSVFVSESLVTDYDLADESSICSTPLLSLKKLDGAEPVSRPETIKSILKSKSTFKAKTLKGIPINEPSSAAARGKSSSSSKTNSSPVGKLKNVKMEDDPPLAIVMKEINELKLQISKKKSSYSRNKNAQQQVTSGPTSLGVTSEARANPQLSSGNDASVASIAEVDPGNSAPSDLYLNNMPITGKWVSLIFIQIEEETSKTIKLEDLANLESHVQSSFKDLDSPVDDLVIVVNDSNKDEDDEVHATENIKTKDTSVPKSSSVSISLLTELKDIPSKFNDLTEEAITSKKTEGDSVPSAGQAGTQPAKGEKNTNQATIS</sequence>
<dbReference type="EMBL" id="BKCJ010005019">
    <property type="protein sequence ID" value="GEU64431.1"/>
    <property type="molecule type" value="Genomic_DNA"/>
</dbReference>